<dbReference type="InterPro" id="IPR008949">
    <property type="entry name" value="Isoprenoid_synthase_dom_sf"/>
</dbReference>
<dbReference type="SUPFAM" id="SSF48576">
    <property type="entry name" value="Terpenoid synthases"/>
    <property type="match status" value="1"/>
</dbReference>
<keyword evidence="5" id="KW-1185">Reference proteome</keyword>
<keyword evidence="3" id="KW-0808">Transferase</keyword>
<dbReference type="RefSeq" id="WP_104478827.1">
    <property type="nucleotide sequence ID" value="NZ_CP154825.1"/>
</dbReference>
<dbReference type="GO" id="GO:0046872">
    <property type="term" value="F:metal ion binding"/>
    <property type="evidence" value="ECO:0007669"/>
    <property type="project" value="UniProtKB-KW"/>
</dbReference>
<dbReference type="PROSITE" id="PS00723">
    <property type="entry name" value="POLYPRENYL_SYNTHASE_1"/>
    <property type="match status" value="1"/>
</dbReference>
<protein>
    <submittedName>
        <fullName evidence="4">Geranylgeranyl diphosphate synthase type I</fullName>
    </submittedName>
</protein>
<comment type="caution">
    <text evidence="4">The sequence shown here is derived from an EMBL/GenBank/DDBJ whole genome shotgun (WGS) entry which is preliminary data.</text>
</comment>
<gene>
    <name evidence="4" type="ORF">CLV40_10555</name>
</gene>
<name>A0A2S6GSV8_9PSEU</name>
<evidence type="ECO:0000256" key="3">
    <source>
        <dbReference type="RuleBase" id="RU004466"/>
    </source>
</evidence>
<reference evidence="4 5" key="1">
    <citation type="submission" date="2018-02" db="EMBL/GenBank/DDBJ databases">
        <title>Genomic Encyclopedia of Archaeal and Bacterial Type Strains, Phase II (KMG-II): from individual species to whole genera.</title>
        <authorList>
            <person name="Goeker M."/>
        </authorList>
    </citation>
    <scope>NUCLEOTIDE SEQUENCE [LARGE SCALE GENOMIC DNA]</scope>
    <source>
        <strain evidence="4 5">YU 961-1</strain>
    </source>
</reference>
<proteinExistence type="inferred from homology"/>
<dbReference type="Pfam" id="PF00348">
    <property type="entry name" value="polyprenyl_synt"/>
    <property type="match status" value="1"/>
</dbReference>
<dbReference type="PANTHER" id="PTHR12001">
    <property type="entry name" value="GERANYLGERANYL PYROPHOSPHATE SYNTHASE"/>
    <property type="match status" value="1"/>
</dbReference>
<evidence type="ECO:0000256" key="2">
    <source>
        <dbReference type="ARBA" id="ARBA00022842"/>
    </source>
</evidence>
<dbReference type="PROSITE" id="PS00444">
    <property type="entry name" value="POLYPRENYL_SYNTHASE_2"/>
    <property type="match status" value="1"/>
</dbReference>
<accession>A0A2S6GSV8</accession>
<evidence type="ECO:0000256" key="1">
    <source>
        <dbReference type="ARBA" id="ARBA00022723"/>
    </source>
</evidence>
<organism evidence="4 5">
    <name type="scientific">Actinokineospora auranticolor</name>
    <dbReference type="NCBI Taxonomy" id="155976"/>
    <lineage>
        <taxon>Bacteria</taxon>
        <taxon>Bacillati</taxon>
        <taxon>Actinomycetota</taxon>
        <taxon>Actinomycetes</taxon>
        <taxon>Pseudonocardiales</taxon>
        <taxon>Pseudonocardiaceae</taxon>
        <taxon>Actinokineospora</taxon>
    </lineage>
</organism>
<dbReference type="GO" id="GO:0008299">
    <property type="term" value="P:isoprenoid biosynthetic process"/>
    <property type="evidence" value="ECO:0007669"/>
    <property type="project" value="InterPro"/>
</dbReference>
<keyword evidence="2" id="KW-0460">Magnesium</keyword>
<dbReference type="InterPro" id="IPR033749">
    <property type="entry name" value="Polyprenyl_synt_CS"/>
</dbReference>
<dbReference type="AlphaFoldDB" id="A0A2S6GSV8"/>
<dbReference type="GO" id="GO:0004659">
    <property type="term" value="F:prenyltransferase activity"/>
    <property type="evidence" value="ECO:0007669"/>
    <property type="project" value="InterPro"/>
</dbReference>
<evidence type="ECO:0000313" key="4">
    <source>
        <dbReference type="EMBL" id="PPK68332.1"/>
    </source>
</evidence>
<dbReference type="SFLD" id="SFLDS00005">
    <property type="entry name" value="Isoprenoid_Synthase_Type_I"/>
    <property type="match status" value="1"/>
</dbReference>
<keyword evidence="1" id="KW-0479">Metal-binding</keyword>
<comment type="similarity">
    <text evidence="3">Belongs to the FPP/GGPP synthase family.</text>
</comment>
<dbReference type="PANTHER" id="PTHR12001:SF86">
    <property type="entry name" value="GERANYLGERANYL DIPHOSPHATE SYNTHASE"/>
    <property type="match status" value="1"/>
</dbReference>
<sequence>MRAELERRSAGEVLAHARAACAEVLRGEVDHLPGPLRLMVGYHLGWWDEAGTPTARGGGKGLRPALAIAAGRACGDADAAVPAAAAVESVHDFTLIHDDIMDGDRMRRGRPTVWTVWGVGNAILVGDTLHSLATRLVAAGMPAPVAAVTRLDGCVVELCHGQYEDCAAESGHDDPTLDRCVRTALRKTGSLFGAACALGAMATDADQDVVAALDAFGRDIGVAFQVADDLIGIWGDPAITGKPVGADLSRRRHSLPIAAALCSGTAAGRELADMYASNQPVDIDRAATLVDAAGGRGWASDYAAERVTAALAHLADLPHPDDLRTLATLAGHREA</sequence>
<dbReference type="Gene3D" id="1.10.600.10">
    <property type="entry name" value="Farnesyl Diphosphate Synthase"/>
    <property type="match status" value="1"/>
</dbReference>
<dbReference type="InterPro" id="IPR000092">
    <property type="entry name" value="Polyprenyl_synt"/>
</dbReference>
<dbReference type="EMBL" id="PTIX01000005">
    <property type="protein sequence ID" value="PPK68332.1"/>
    <property type="molecule type" value="Genomic_DNA"/>
</dbReference>
<dbReference type="CDD" id="cd00685">
    <property type="entry name" value="Trans_IPPS_HT"/>
    <property type="match status" value="1"/>
</dbReference>
<evidence type="ECO:0000313" key="5">
    <source>
        <dbReference type="Proteomes" id="UP000239203"/>
    </source>
</evidence>
<dbReference type="OrthoDB" id="4497239at2"/>
<dbReference type="Proteomes" id="UP000239203">
    <property type="component" value="Unassembled WGS sequence"/>
</dbReference>